<evidence type="ECO:0000313" key="1">
    <source>
        <dbReference type="EMBL" id="NFJ09266.1"/>
    </source>
</evidence>
<dbReference type="Proteomes" id="UP000480039">
    <property type="component" value="Unassembled WGS sequence"/>
</dbReference>
<dbReference type="EMBL" id="SWQE01000006">
    <property type="protein sequence ID" value="NFJ09266.1"/>
    <property type="molecule type" value="Genomic_DNA"/>
</dbReference>
<accession>A0A846J596</accession>
<gene>
    <name evidence="1" type="ORF">FC871_12440</name>
</gene>
<comment type="caution">
    <text evidence="1">The sequence shown here is derived from an EMBL/GenBank/DDBJ whole genome shotgun (WGS) entry which is preliminary data.</text>
</comment>
<proteinExistence type="predicted"/>
<reference evidence="1 2" key="1">
    <citation type="submission" date="2019-04" db="EMBL/GenBank/DDBJ databases">
        <title>Genome sequencing of Clostridium botulinum Groups I-IV and Clostridium butyricum.</title>
        <authorList>
            <person name="Brunt J."/>
            <person name="Van Vliet A.H.M."/>
            <person name="Stringer S.C."/>
            <person name="Carter A.T."/>
            <person name="Peck M.W."/>
        </authorList>
    </citation>
    <scope>NUCLEOTIDE SEQUENCE [LARGE SCALE GENOMIC DNA]</scope>
    <source>
        <strain evidence="1 2">Colworth BL30</strain>
    </source>
</reference>
<evidence type="ECO:0000313" key="2">
    <source>
        <dbReference type="Proteomes" id="UP000480039"/>
    </source>
</evidence>
<dbReference type="AlphaFoldDB" id="A0A846J596"/>
<protein>
    <submittedName>
        <fullName evidence="1">Uncharacterized protein</fullName>
    </submittedName>
</protein>
<name>A0A846J596_CLOBO</name>
<sequence>MNFGPMMYYPQSMPTYMKYDNNYNDEELDGYRLARTRRPRRYRRHFHHHTYHHFFHPFIWPWWIWMNR</sequence>
<organism evidence="1 2">
    <name type="scientific">Clostridium botulinum</name>
    <dbReference type="NCBI Taxonomy" id="1491"/>
    <lineage>
        <taxon>Bacteria</taxon>
        <taxon>Bacillati</taxon>
        <taxon>Bacillota</taxon>
        <taxon>Clostridia</taxon>
        <taxon>Eubacteriales</taxon>
        <taxon>Clostridiaceae</taxon>
        <taxon>Clostridium</taxon>
    </lineage>
</organism>